<dbReference type="EMBL" id="JAVTXN010000033">
    <property type="protein sequence ID" value="MDT9609868.1"/>
    <property type="molecule type" value="Genomic_DNA"/>
</dbReference>
<evidence type="ECO:0000313" key="1">
    <source>
        <dbReference type="EMBL" id="MBI1707884.1"/>
    </source>
</evidence>
<gene>
    <name evidence="5" type="ORF">AYP82_00510</name>
    <name evidence="6" type="ORF">CYJ79_10190</name>
    <name evidence="7" type="ORF">GSR61_06415</name>
    <name evidence="4" type="ORF">GTK63_04000</name>
    <name evidence="1" type="ORF">HYQ56_0864</name>
    <name evidence="2" type="ORF">QP235_04005</name>
    <name evidence="3" type="ORF">RON39_06975</name>
</gene>
<organism evidence="5 8">
    <name type="scientific">Lactobacillus crispatus</name>
    <dbReference type="NCBI Taxonomy" id="47770"/>
    <lineage>
        <taxon>Bacteria</taxon>
        <taxon>Bacillati</taxon>
        <taxon>Bacillota</taxon>
        <taxon>Bacilli</taxon>
        <taxon>Lactobacillales</taxon>
        <taxon>Lactobacillaceae</taxon>
        <taxon>Lactobacillus</taxon>
    </lineage>
</organism>
<dbReference type="EMBL" id="WWFF01000005">
    <property type="protein sequence ID" value="MYN53492.1"/>
    <property type="molecule type" value="Genomic_DNA"/>
</dbReference>
<dbReference type="AlphaFoldDB" id="A0A1C2D437"/>
<accession>A0A1C2D437</accession>
<dbReference type="EMBL" id="CP047142">
    <property type="protein sequence ID" value="QHQ68210.1"/>
    <property type="molecule type" value="Genomic_DNA"/>
</dbReference>
<dbReference type="Proteomes" id="UP000198437">
    <property type="component" value="Unassembled WGS sequence"/>
</dbReference>
<protein>
    <submittedName>
        <fullName evidence="1">Acetyltransferase</fullName>
    </submittedName>
</protein>
<dbReference type="SUPFAM" id="SSF55729">
    <property type="entry name" value="Acyl-CoA N-acyltransferases (Nat)"/>
    <property type="match status" value="1"/>
</dbReference>
<accession>A0A6P1TZL7</accession>
<dbReference type="GeneID" id="69823320"/>
<reference evidence="6 9" key="2">
    <citation type="submission" date="2017-12" db="EMBL/GenBank/DDBJ databases">
        <title>Phylogenetic diversity of female urinary microbiome.</title>
        <authorList>
            <person name="Thomas-White K."/>
            <person name="Wolfe A.J."/>
        </authorList>
    </citation>
    <scope>NUCLEOTIDE SEQUENCE [LARGE SCALE GENOMIC DNA]</scope>
    <source>
        <strain evidence="6 9">UMB0085</strain>
    </source>
</reference>
<reference evidence="1" key="5">
    <citation type="submission" date="2020-07" db="EMBL/GenBank/DDBJ databases">
        <title>Comparative genomics analyses of Lactobacillus crispatus isolated from different ecological niches.</title>
        <authorList>
            <person name="Mancino W."/>
            <person name="Mancabelli L."/>
            <person name="Lugli G.A."/>
            <person name="Milani C."/>
            <person name="Viappiani A."/>
            <person name="Anzalone R."/>
            <person name="Longhi G."/>
            <person name="Ventura M."/>
            <person name="Turroni F."/>
        </authorList>
    </citation>
    <scope>NUCLEOTIDE SEQUENCE</scope>
    <source>
        <strain evidence="1">LB65</strain>
    </source>
</reference>
<dbReference type="Proteomes" id="UP000235119">
    <property type="component" value="Unassembled WGS sequence"/>
</dbReference>
<evidence type="ECO:0000313" key="3">
    <source>
        <dbReference type="EMBL" id="MDT9609868.1"/>
    </source>
</evidence>
<evidence type="ECO:0000313" key="11">
    <source>
        <dbReference type="Proteomes" id="UP000464915"/>
    </source>
</evidence>
<evidence type="ECO:0000313" key="5">
    <source>
        <dbReference type="EMBL" id="OXC22704.1"/>
    </source>
</evidence>
<dbReference type="Proteomes" id="UP001253287">
    <property type="component" value="Unassembled WGS sequence"/>
</dbReference>
<evidence type="ECO:0000313" key="8">
    <source>
        <dbReference type="Proteomes" id="UP000198437"/>
    </source>
</evidence>
<evidence type="ECO:0000313" key="4">
    <source>
        <dbReference type="EMBL" id="MYN53492.1"/>
    </source>
</evidence>
<dbReference type="EMBL" id="LYQW01000022">
    <property type="protein sequence ID" value="OXC22704.1"/>
    <property type="molecule type" value="Genomic_DNA"/>
</dbReference>
<name>A0A1C2D437_9LACO</name>
<dbReference type="Proteomes" id="UP001194414">
    <property type="component" value="Unassembled WGS sequence"/>
</dbReference>
<dbReference type="EMBL" id="PKIW01000069">
    <property type="protein sequence ID" value="PLT10504.1"/>
    <property type="molecule type" value="Genomic_DNA"/>
</dbReference>
<dbReference type="EMBL" id="JACCPP010000010">
    <property type="protein sequence ID" value="MBI1707884.1"/>
    <property type="molecule type" value="Genomic_DNA"/>
</dbReference>
<reference evidence="2" key="6">
    <citation type="submission" date="2023-05" db="EMBL/GenBank/DDBJ databases">
        <title>Cataloging the Phylogenetic Diversity of Human Bladder Bacteria.</title>
        <authorList>
            <person name="Du J."/>
        </authorList>
    </citation>
    <scope>NUCLEOTIDE SEQUENCE</scope>
    <source>
        <strain evidence="2">UMB9226</strain>
    </source>
</reference>
<reference evidence="5 8" key="1">
    <citation type="submission" date="2016-05" db="EMBL/GenBank/DDBJ databases">
        <authorList>
            <person name="Johnson T.J."/>
            <person name="Youmans B.P."/>
            <person name="Case K.A."/>
        </authorList>
    </citation>
    <scope>NUCLEOTIDE SEQUENCE [LARGE SCALE GENOMIC DNA]</scope>
    <source>
        <strain evidence="5 8">UMNLC6</strain>
    </source>
</reference>
<dbReference type="Proteomes" id="UP000460132">
    <property type="component" value="Unassembled WGS sequence"/>
</dbReference>
<dbReference type="Gene3D" id="3.40.630.30">
    <property type="match status" value="1"/>
</dbReference>
<dbReference type="RefSeq" id="WP_013086213.1">
    <property type="nucleotide sequence ID" value="NZ_CABMHY010000021.1"/>
</dbReference>
<reference evidence="7 11" key="3">
    <citation type="submission" date="2019-12" db="EMBL/GenBank/DDBJ databases">
        <title>Complete Genome Sequences of Lactobacillus strains, C25 and P38, Isolated from Chicken Cecum.</title>
        <authorList>
            <person name="Hassan H.M."/>
            <person name="Mendoza M."/>
            <person name="Rezvani M."/>
            <person name="Koci M.D."/>
            <person name="Dickey A.N."/>
            <person name="Scholl E.H."/>
        </authorList>
    </citation>
    <scope>NUCLEOTIDE SEQUENCE [LARGE SCALE GENOMIC DNA]</scope>
    <source>
        <strain evidence="7 11">C25</strain>
    </source>
</reference>
<reference evidence="4 10" key="4">
    <citation type="submission" date="2020-01" db="EMBL/GenBank/DDBJ databases">
        <title>Vaginal microbiome of pregnant Indian women: Insights into the genome of dominants Lactobacillus species.</title>
        <authorList>
            <person name="Das B."/>
            <person name="Mehta O."/>
            <person name="Ghosh T.S."/>
            <person name="Kothidar A."/>
            <person name="Gowtham M.R."/>
            <person name="Mitra R."/>
            <person name="Kshetrapal P."/>
            <person name="Wadhwa N."/>
            <person name="Thiruvengadam R."/>
            <person name="Nair G.B."/>
            <person name="Bhatnagar S."/>
            <person name="Pore S."/>
        </authorList>
    </citation>
    <scope>NUCLEOTIDE SEQUENCE [LARGE SCALE GENOMIC DNA]</scope>
    <source>
        <strain evidence="4 10">Indica2</strain>
    </source>
</reference>
<evidence type="ECO:0000313" key="10">
    <source>
        <dbReference type="Proteomes" id="UP000460132"/>
    </source>
</evidence>
<evidence type="ECO:0000313" key="6">
    <source>
        <dbReference type="EMBL" id="PLT10504.1"/>
    </source>
</evidence>
<evidence type="ECO:0000313" key="9">
    <source>
        <dbReference type="Proteomes" id="UP000235119"/>
    </source>
</evidence>
<dbReference type="Proteomes" id="UP001230300">
    <property type="component" value="Unassembled WGS sequence"/>
</dbReference>
<dbReference type="Proteomes" id="UP000464915">
    <property type="component" value="Chromosome"/>
</dbReference>
<dbReference type="EMBL" id="JASOGN010000011">
    <property type="protein sequence ID" value="MDK6502365.1"/>
    <property type="molecule type" value="Genomic_DNA"/>
</dbReference>
<proteinExistence type="predicted"/>
<dbReference type="InterPro" id="IPR016181">
    <property type="entry name" value="Acyl_CoA_acyltransferase"/>
</dbReference>
<evidence type="ECO:0000313" key="2">
    <source>
        <dbReference type="EMBL" id="MDK6502365.1"/>
    </source>
</evidence>
<sequence>MQIRTATVQDLSQICAFYKQVCLDQKTDDYSPDWHWGVYPSEEGLKQQINNATVIIATDNDKVIELCRSC</sequence>
<reference evidence="3" key="7">
    <citation type="submission" date="2023-08" db="EMBL/GenBank/DDBJ databases">
        <title>Lactobacillus from the Female Urinary Tract.</title>
        <authorList>
            <person name="Stegman N."/>
            <person name="Jackson B."/>
            <person name="Steiling M."/>
            <person name="Sedano C."/>
            <person name="Wolfe A."/>
            <person name="Putonti C."/>
        </authorList>
    </citation>
    <scope>NUCLEOTIDE SEQUENCE</scope>
    <source>
        <strain evidence="3">UMB5661</strain>
    </source>
</reference>
<evidence type="ECO:0000313" key="7">
    <source>
        <dbReference type="EMBL" id="QHQ68210.1"/>
    </source>
</evidence>